<dbReference type="AlphaFoldDB" id="A0A453RT20"/>
<proteinExistence type="predicted"/>
<protein>
    <submittedName>
        <fullName evidence="1">Uncharacterized protein</fullName>
    </submittedName>
</protein>
<organism evidence="1 2">
    <name type="scientific">Aegilops tauschii subsp. strangulata</name>
    <name type="common">Goatgrass</name>
    <dbReference type="NCBI Taxonomy" id="200361"/>
    <lineage>
        <taxon>Eukaryota</taxon>
        <taxon>Viridiplantae</taxon>
        <taxon>Streptophyta</taxon>
        <taxon>Embryophyta</taxon>
        <taxon>Tracheophyta</taxon>
        <taxon>Spermatophyta</taxon>
        <taxon>Magnoliopsida</taxon>
        <taxon>Liliopsida</taxon>
        <taxon>Poales</taxon>
        <taxon>Poaceae</taxon>
        <taxon>BOP clade</taxon>
        <taxon>Pooideae</taxon>
        <taxon>Triticodae</taxon>
        <taxon>Triticeae</taxon>
        <taxon>Triticinae</taxon>
        <taxon>Aegilops</taxon>
    </lineage>
</organism>
<evidence type="ECO:0000313" key="1">
    <source>
        <dbReference type="EnsemblPlants" id="AET7Gv20684600.1"/>
    </source>
</evidence>
<keyword evidence="2" id="KW-1185">Reference proteome</keyword>
<evidence type="ECO:0000313" key="2">
    <source>
        <dbReference type="Proteomes" id="UP000015105"/>
    </source>
</evidence>
<accession>A0A453RT20</accession>
<reference evidence="1" key="5">
    <citation type="journal article" date="2021" name="G3 (Bethesda)">
        <title>Aegilops tauschii genome assembly Aet v5.0 features greater sequence contiguity and improved annotation.</title>
        <authorList>
            <person name="Wang L."/>
            <person name="Zhu T."/>
            <person name="Rodriguez J.C."/>
            <person name="Deal K.R."/>
            <person name="Dubcovsky J."/>
            <person name="McGuire P.E."/>
            <person name="Lux T."/>
            <person name="Spannagl M."/>
            <person name="Mayer K.F.X."/>
            <person name="Baldrich P."/>
            <person name="Meyers B.C."/>
            <person name="Huo N."/>
            <person name="Gu Y.Q."/>
            <person name="Zhou H."/>
            <person name="Devos K.M."/>
            <person name="Bennetzen J.L."/>
            <person name="Unver T."/>
            <person name="Budak H."/>
            <person name="Gulick P.J."/>
            <person name="Galiba G."/>
            <person name="Kalapos B."/>
            <person name="Nelson D.R."/>
            <person name="Li P."/>
            <person name="You F.M."/>
            <person name="Luo M.C."/>
            <person name="Dvorak J."/>
        </authorList>
    </citation>
    <scope>NUCLEOTIDE SEQUENCE [LARGE SCALE GENOMIC DNA]</scope>
    <source>
        <strain evidence="1">cv. AL8/78</strain>
    </source>
</reference>
<name>A0A453RT20_AEGTS</name>
<dbReference type="Gramene" id="AET7Gv20684600.1">
    <property type="protein sequence ID" value="AET7Gv20684600.1"/>
    <property type="gene ID" value="AET7Gv20684600"/>
</dbReference>
<reference evidence="2" key="1">
    <citation type="journal article" date="2014" name="Science">
        <title>Ancient hybridizations among the ancestral genomes of bread wheat.</title>
        <authorList>
            <consortium name="International Wheat Genome Sequencing Consortium,"/>
            <person name="Marcussen T."/>
            <person name="Sandve S.R."/>
            <person name="Heier L."/>
            <person name="Spannagl M."/>
            <person name="Pfeifer M."/>
            <person name="Jakobsen K.S."/>
            <person name="Wulff B.B."/>
            <person name="Steuernagel B."/>
            <person name="Mayer K.F."/>
            <person name="Olsen O.A."/>
        </authorList>
    </citation>
    <scope>NUCLEOTIDE SEQUENCE [LARGE SCALE GENOMIC DNA]</scope>
    <source>
        <strain evidence="2">cv. AL8/78</strain>
    </source>
</reference>
<reference evidence="1" key="4">
    <citation type="submission" date="2019-03" db="UniProtKB">
        <authorList>
            <consortium name="EnsemblPlants"/>
        </authorList>
    </citation>
    <scope>IDENTIFICATION</scope>
</reference>
<reference evidence="1" key="3">
    <citation type="journal article" date="2017" name="Nature">
        <title>Genome sequence of the progenitor of the wheat D genome Aegilops tauschii.</title>
        <authorList>
            <person name="Luo M.C."/>
            <person name="Gu Y.Q."/>
            <person name="Puiu D."/>
            <person name="Wang H."/>
            <person name="Twardziok S.O."/>
            <person name="Deal K.R."/>
            <person name="Huo N."/>
            <person name="Zhu T."/>
            <person name="Wang L."/>
            <person name="Wang Y."/>
            <person name="McGuire P.E."/>
            <person name="Liu S."/>
            <person name="Long H."/>
            <person name="Ramasamy R.K."/>
            <person name="Rodriguez J.C."/>
            <person name="Van S.L."/>
            <person name="Yuan L."/>
            <person name="Wang Z."/>
            <person name="Xia Z."/>
            <person name="Xiao L."/>
            <person name="Anderson O.D."/>
            <person name="Ouyang S."/>
            <person name="Liang Y."/>
            <person name="Zimin A.V."/>
            <person name="Pertea G."/>
            <person name="Qi P."/>
            <person name="Bennetzen J.L."/>
            <person name="Dai X."/>
            <person name="Dawson M.W."/>
            <person name="Muller H.G."/>
            <person name="Kugler K."/>
            <person name="Rivarola-Duarte L."/>
            <person name="Spannagl M."/>
            <person name="Mayer K.F.X."/>
            <person name="Lu F.H."/>
            <person name="Bevan M.W."/>
            <person name="Leroy P."/>
            <person name="Li P."/>
            <person name="You F.M."/>
            <person name="Sun Q."/>
            <person name="Liu Z."/>
            <person name="Lyons E."/>
            <person name="Wicker T."/>
            <person name="Salzberg S.L."/>
            <person name="Devos K.M."/>
            <person name="Dvorak J."/>
        </authorList>
    </citation>
    <scope>NUCLEOTIDE SEQUENCE [LARGE SCALE GENOMIC DNA]</scope>
    <source>
        <strain evidence="1">cv. AL8/78</strain>
    </source>
</reference>
<sequence length="37" mass="4190">EECIYHDCRLGAAFVPDLEGKFLATENFYHTLKCAPS</sequence>
<dbReference type="Proteomes" id="UP000015105">
    <property type="component" value="Chromosome 7D"/>
</dbReference>
<reference evidence="2" key="2">
    <citation type="journal article" date="2017" name="Nat. Plants">
        <title>The Aegilops tauschii genome reveals multiple impacts of transposons.</title>
        <authorList>
            <person name="Zhao G."/>
            <person name="Zou C."/>
            <person name="Li K."/>
            <person name="Wang K."/>
            <person name="Li T."/>
            <person name="Gao L."/>
            <person name="Zhang X."/>
            <person name="Wang H."/>
            <person name="Yang Z."/>
            <person name="Liu X."/>
            <person name="Jiang W."/>
            <person name="Mao L."/>
            <person name="Kong X."/>
            <person name="Jiao Y."/>
            <person name="Jia J."/>
        </authorList>
    </citation>
    <scope>NUCLEOTIDE SEQUENCE [LARGE SCALE GENOMIC DNA]</scope>
    <source>
        <strain evidence="2">cv. AL8/78</strain>
    </source>
</reference>
<dbReference type="EnsemblPlants" id="AET7Gv20684600.1">
    <property type="protein sequence ID" value="AET7Gv20684600.1"/>
    <property type="gene ID" value="AET7Gv20684600"/>
</dbReference>